<comment type="caution">
    <text evidence="2">The sequence shown here is derived from an EMBL/GenBank/DDBJ whole genome shotgun (WGS) entry which is preliminary data.</text>
</comment>
<dbReference type="SUPFAM" id="SSF69118">
    <property type="entry name" value="AhpD-like"/>
    <property type="match status" value="1"/>
</dbReference>
<evidence type="ECO:0000313" key="3">
    <source>
        <dbReference type="Proteomes" id="UP000312512"/>
    </source>
</evidence>
<dbReference type="InterPro" id="IPR029032">
    <property type="entry name" value="AhpD-like"/>
</dbReference>
<dbReference type="Pfam" id="PF02627">
    <property type="entry name" value="CMD"/>
    <property type="match status" value="1"/>
</dbReference>
<protein>
    <recommendedName>
        <fullName evidence="1">Carboxymuconolactone decarboxylase-like domain-containing protein</fullName>
    </recommendedName>
</protein>
<dbReference type="Proteomes" id="UP000312512">
    <property type="component" value="Unassembled WGS sequence"/>
</dbReference>
<organism evidence="2 3">
    <name type="scientific">Nonomuraea phyllanthi</name>
    <dbReference type="NCBI Taxonomy" id="2219224"/>
    <lineage>
        <taxon>Bacteria</taxon>
        <taxon>Bacillati</taxon>
        <taxon>Actinomycetota</taxon>
        <taxon>Actinomycetes</taxon>
        <taxon>Streptosporangiales</taxon>
        <taxon>Streptosporangiaceae</taxon>
        <taxon>Nonomuraea</taxon>
    </lineage>
</organism>
<dbReference type="PANTHER" id="PTHR33570">
    <property type="entry name" value="4-CARBOXYMUCONOLACTONE DECARBOXYLASE FAMILY PROTEIN"/>
    <property type="match status" value="1"/>
</dbReference>
<evidence type="ECO:0000313" key="2">
    <source>
        <dbReference type="EMBL" id="KAB8191498.1"/>
    </source>
</evidence>
<gene>
    <name evidence="2" type="ORF">FH608_030025</name>
</gene>
<accession>A0A5C4W1U0</accession>
<dbReference type="InterPro" id="IPR003779">
    <property type="entry name" value="CMD-like"/>
</dbReference>
<sequence length="193" mass="21385">MRGQPDACRCDPCAPRLEEGSEVPVIVHIPIQHRNRRFHPGTISTRKIGVWVESGRLARLGAMNDRYQRGLDRQKELGGPTAVRARVYDTLADIAPDLSRFAIEFAYGDIHSRPGLEAAKRELVILGILIVLGDTERQLEAHYQSALAAGLTSRELVEATLQALPYAGFPRVLNAMGIARRVLDEQHLLPVAH</sequence>
<keyword evidence="3" id="KW-1185">Reference proteome</keyword>
<dbReference type="GO" id="GO:0051920">
    <property type="term" value="F:peroxiredoxin activity"/>
    <property type="evidence" value="ECO:0007669"/>
    <property type="project" value="InterPro"/>
</dbReference>
<reference evidence="2 3" key="1">
    <citation type="submission" date="2019-10" db="EMBL/GenBank/DDBJ databases">
        <title>Nonomuraea sp. nov., isolated from Phyllanthus amarus.</title>
        <authorList>
            <person name="Klykleung N."/>
            <person name="Tanasupawat S."/>
        </authorList>
    </citation>
    <scope>NUCLEOTIDE SEQUENCE [LARGE SCALE GENOMIC DNA]</scope>
    <source>
        <strain evidence="2 3">PA1-10</strain>
    </source>
</reference>
<feature type="domain" description="Carboxymuconolactone decarboxylase-like" evidence="1">
    <location>
        <begin position="96"/>
        <end position="180"/>
    </location>
</feature>
<evidence type="ECO:0000259" key="1">
    <source>
        <dbReference type="Pfam" id="PF02627"/>
    </source>
</evidence>
<dbReference type="OrthoDB" id="9802489at2"/>
<dbReference type="EMBL" id="VDLX02000012">
    <property type="protein sequence ID" value="KAB8191498.1"/>
    <property type="molecule type" value="Genomic_DNA"/>
</dbReference>
<dbReference type="InterPro" id="IPR052512">
    <property type="entry name" value="4CMD/NDH-1_regulator"/>
</dbReference>
<name>A0A5C4W1U0_9ACTN</name>
<dbReference type="Gene3D" id="1.20.1290.10">
    <property type="entry name" value="AhpD-like"/>
    <property type="match status" value="1"/>
</dbReference>
<dbReference type="AlphaFoldDB" id="A0A5C4W1U0"/>
<proteinExistence type="predicted"/>
<dbReference type="PANTHER" id="PTHR33570:SF2">
    <property type="entry name" value="CARBOXYMUCONOLACTONE DECARBOXYLASE-LIKE DOMAIN-CONTAINING PROTEIN"/>
    <property type="match status" value="1"/>
</dbReference>